<evidence type="ECO:0000313" key="1">
    <source>
        <dbReference type="EMBL" id="KAK8865203.1"/>
    </source>
</evidence>
<accession>A0ABR2ILQ2</accession>
<reference evidence="1 2" key="1">
    <citation type="submission" date="2024-04" db="EMBL/GenBank/DDBJ databases">
        <title>Tritrichomonas musculus Genome.</title>
        <authorList>
            <person name="Alves-Ferreira E."/>
            <person name="Grigg M."/>
            <person name="Lorenzi H."/>
            <person name="Galac M."/>
        </authorList>
    </citation>
    <scope>NUCLEOTIDE SEQUENCE [LARGE SCALE GENOMIC DNA]</scope>
    <source>
        <strain evidence="1 2">EAF2021</strain>
    </source>
</reference>
<dbReference type="InterPro" id="IPR026906">
    <property type="entry name" value="LRR_5"/>
</dbReference>
<dbReference type="PANTHER" id="PTHR45661:SF3">
    <property type="entry name" value="IG-LIKE DOMAIN-CONTAINING PROTEIN"/>
    <property type="match status" value="1"/>
</dbReference>
<dbReference type="Pfam" id="PF13306">
    <property type="entry name" value="LRR_5"/>
    <property type="match status" value="2"/>
</dbReference>
<dbReference type="InterPro" id="IPR032675">
    <property type="entry name" value="LRR_dom_sf"/>
</dbReference>
<gene>
    <name evidence="1" type="ORF">M9Y10_010740</name>
</gene>
<dbReference type="SUPFAM" id="SSF52058">
    <property type="entry name" value="L domain-like"/>
    <property type="match status" value="1"/>
</dbReference>
<dbReference type="Proteomes" id="UP001470230">
    <property type="component" value="Unassembled WGS sequence"/>
</dbReference>
<dbReference type="Gene3D" id="3.80.10.10">
    <property type="entry name" value="Ribonuclease Inhibitor"/>
    <property type="match status" value="2"/>
</dbReference>
<dbReference type="Gene3D" id="3.40.50.12480">
    <property type="match status" value="2"/>
</dbReference>
<organism evidence="1 2">
    <name type="scientific">Tritrichomonas musculus</name>
    <dbReference type="NCBI Taxonomy" id="1915356"/>
    <lineage>
        <taxon>Eukaryota</taxon>
        <taxon>Metamonada</taxon>
        <taxon>Parabasalia</taxon>
        <taxon>Tritrichomonadida</taxon>
        <taxon>Tritrichomonadidae</taxon>
        <taxon>Tritrichomonas</taxon>
    </lineage>
</organism>
<evidence type="ECO:0008006" key="3">
    <source>
        <dbReference type="Google" id="ProtNLM"/>
    </source>
</evidence>
<keyword evidence="2" id="KW-1185">Reference proteome</keyword>
<name>A0ABR2ILQ2_9EUKA</name>
<dbReference type="InterPro" id="IPR053139">
    <property type="entry name" value="Surface_bspA-like"/>
</dbReference>
<sequence>MNILEYIDQMKSMQQNLLDFLDNEKDTEEYFQNIAQMLADKQITSNRHKLKAFLHMLTQISNNHHRHIDFFEKIDKILFTIKDDISKIYSNSEIFDIFESNKRLLLFFVEEKLLNIDTSIKTKMMQKSTDYFPYLLPERYLNAGNIPENTESRKLGENTDIVASMIRQDLIEEFITYVKKQNYSLQNFIKATYYETNNFLLKRNKVTLIEYAAFFGSSQIFKYLYQNEVELTSSLWLFAVHGDDAEIIKILEEKSVQPPSNSYYECIKEAIKCHHNNIVNYIQNNFLDENLIKIDFENKFDNNVAAYCFHYYNLFYLPNDIDWKYVLYYACHYDHFEIVDSALRNAALRNNQEIINLLMCENPTEIESRCFERCSKLTQIKIPSSVISIQNYAFYKCEKLTEITIPPSVTSIEDHAFAECSLLASISIPERITEIGNHTFSGCLSLAQITIPSSMTTIEDWTFSGCSKLTQVTIPSSVTSMGDSVFYSCSSLSKVEINSDVISIGNWSFAECPKLSQVLFKSSVKSIDEFSFYRCPHMFEISIPGPLTQIPNNLFTECSSLSKVTIPSSVTSIGDSSFSSCTSLFQITIPPSVKTIGRCAFLGCSKLSHIVFPSSLISIGSAAFEGCSSLTQIIIPSSMESIGEYAFGECPRISHISVPILTKIGVNAFPTSAYIIRI</sequence>
<dbReference type="SUPFAM" id="SSF48403">
    <property type="entry name" value="Ankyrin repeat"/>
    <property type="match status" value="1"/>
</dbReference>
<dbReference type="PANTHER" id="PTHR45661">
    <property type="entry name" value="SURFACE ANTIGEN"/>
    <property type="match status" value="1"/>
</dbReference>
<comment type="caution">
    <text evidence="1">The sequence shown here is derived from an EMBL/GenBank/DDBJ whole genome shotgun (WGS) entry which is preliminary data.</text>
</comment>
<dbReference type="InterPro" id="IPR036770">
    <property type="entry name" value="Ankyrin_rpt-contain_sf"/>
</dbReference>
<evidence type="ECO:0000313" key="2">
    <source>
        <dbReference type="Proteomes" id="UP001470230"/>
    </source>
</evidence>
<proteinExistence type="predicted"/>
<dbReference type="EMBL" id="JAPFFF010000016">
    <property type="protein sequence ID" value="KAK8865203.1"/>
    <property type="molecule type" value="Genomic_DNA"/>
</dbReference>
<dbReference type="Gene3D" id="1.25.40.20">
    <property type="entry name" value="Ankyrin repeat-containing domain"/>
    <property type="match status" value="1"/>
</dbReference>
<protein>
    <recommendedName>
        <fullName evidence="3">Surface antigen BspA-like</fullName>
    </recommendedName>
</protein>